<dbReference type="AlphaFoldDB" id="A0AAU9JEF1"/>
<evidence type="ECO:0000313" key="2">
    <source>
        <dbReference type="EMBL" id="CAG9324638.1"/>
    </source>
</evidence>
<sequence>MMESRINTNSITNSFVLGFPSMLTHKKKINKTTPNSYKSDFHLPEISKKKSSTNIDRYHKQRSFPSDELGEKTLSRTSSNSTQPKEVYLPYIYAQCGISAFQPEIINNYERLFLERKSSCINILKMEGTRSSHSTYIRHKTTIIKT</sequence>
<name>A0AAU9JEF1_9CILI</name>
<protein>
    <submittedName>
        <fullName evidence="2">Uncharacterized protein</fullName>
    </submittedName>
</protein>
<evidence type="ECO:0000313" key="3">
    <source>
        <dbReference type="Proteomes" id="UP001162131"/>
    </source>
</evidence>
<gene>
    <name evidence="2" type="ORF">BSTOLATCC_MIC36424</name>
</gene>
<organism evidence="2 3">
    <name type="scientific">Blepharisma stoltei</name>
    <dbReference type="NCBI Taxonomy" id="1481888"/>
    <lineage>
        <taxon>Eukaryota</taxon>
        <taxon>Sar</taxon>
        <taxon>Alveolata</taxon>
        <taxon>Ciliophora</taxon>
        <taxon>Postciliodesmatophora</taxon>
        <taxon>Heterotrichea</taxon>
        <taxon>Heterotrichida</taxon>
        <taxon>Blepharismidae</taxon>
        <taxon>Blepharisma</taxon>
    </lineage>
</organism>
<dbReference type="Proteomes" id="UP001162131">
    <property type="component" value="Unassembled WGS sequence"/>
</dbReference>
<reference evidence="2" key="1">
    <citation type="submission" date="2021-09" db="EMBL/GenBank/DDBJ databases">
        <authorList>
            <consortium name="AG Swart"/>
            <person name="Singh M."/>
            <person name="Singh A."/>
            <person name="Seah K."/>
            <person name="Emmerich C."/>
        </authorList>
    </citation>
    <scope>NUCLEOTIDE SEQUENCE</scope>
    <source>
        <strain evidence="2">ATCC30299</strain>
    </source>
</reference>
<keyword evidence="3" id="KW-1185">Reference proteome</keyword>
<feature type="region of interest" description="Disordered" evidence="1">
    <location>
        <begin position="51"/>
        <end position="82"/>
    </location>
</feature>
<dbReference type="EMBL" id="CAJZBQ010000036">
    <property type="protein sequence ID" value="CAG9324638.1"/>
    <property type="molecule type" value="Genomic_DNA"/>
</dbReference>
<comment type="caution">
    <text evidence="2">The sequence shown here is derived from an EMBL/GenBank/DDBJ whole genome shotgun (WGS) entry which is preliminary data.</text>
</comment>
<evidence type="ECO:0000256" key="1">
    <source>
        <dbReference type="SAM" id="MobiDB-lite"/>
    </source>
</evidence>
<accession>A0AAU9JEF1</accession>
<proteinExistence type="predicted"/>